<dbReference type="InterPro" id="IPR001173">
    <property type="entry name" value="Glyco_trans_2-like"/>
</dbReference>
<evidence type="ECO:0000313" key="3">
    <source>
        <dbReference type="Proteomes" id="UP000034246"/>
    </source>
</evidence>
<accession>A0A0G0NDR1</accession>
<dbReference type="AlphaFoldDB" id="A0A0G0NDR1"/>
<evidence type="ECO:0000259" key="1">
    <source>
        <dbReference type="Pfam" id="PF00535"/>
    </source>
</evidence>
<reference evidence="2 3" key="1">
    <citation type="journal article" date="2015" name="Nature">
        <title>rRNA introns, odd ribosomes, and small enigmatic genomes across a large radiation of phyla.</title>
        <authorList>
            <person name="Brown C.T."/>
            <person name="Hug L.A."/>
            <person name="Thomas B.C."/>
            <person name="Sharon I."/>
            <person name="Castelle C.J."/>
            <person name="Singh A."/>
            <person name="Wilkins M.J."/>
            <person name="Williams K.H."/>
            <person name="Banfield J.F."/>
        </authorList>
    </citation>
    <scope>NUCLEOTIDE SEQUENCE [LARGE SCALE GENOMIC DNA]</scope>
</reference>
<dbReference type="InterPro" id="IPR029044">
    <property type="entry name" value="Nucleotide-diphossugar_trans"/>
</dbReference>
<protein>
    <recommendedName>
        <fullName evidence="1">Glycosyltransferase 2-like domain-containing protein</fullName>
    </recommendedName>
</protein>
<dbReference type="STRING" id="1618550.UT39_C0013G0024"/>
<dbReference type="Gene3D" id="3.90.550.10">
    <property type="entry name" value="Spore Coat Polysaccharide Biosynthesis Protein SpsA, Chain A"/>
    <property type="match status" value="1"/>
</dbReference>
<sequence length="170" mass="19791">MTTISFIIPTIGRKSLKKTLASIKEKPSDEVIVVPDIPPTHMWGNNRRNEGIAKATCDYLAFIDDDDWYVDGVREIMEQSISENPGKPNLFRMQYPNGKIIWSEKKVVPGNISTQMILVPNVKEKLYYWPGKRNMADFIFVDNWKWPKDEIIWREEIIAYLGHNDGERPH</sequence>
<feature type="domain" description="Glycosyltransferase 2-like" evidence="1">
    <location>
        <begin position="48"/>
        <end position="83"/>
    </location>
</feature>
<name>A0A0G0NDR1_9BACT</name>
<dbReference type="EMBL" id="LBWP01000013">
    <property type="protein sequence ID" value="KKR10961.1"/>
    <property type="molecule type" value="Genomic_DNA"/>
</dbReference>
<organism evidence="2 3">
    <name type="scientific">Candidatus Woesebacteria bacterium GW2011_GWA1_39_21</name>
    <dbReference type="NCBI Taxonomy" id="1618550"/>
    <lineage>
        <taxon>Bacteria</taxon>
        <taxon>Candidatus Woeseibacteriota</taxon>
    </lineage>
</organism>
<dbReference type="Pfam" id="PF00535">
    <property type="entry name" value="Glycos_transf_2"/>
    <property type="match status" value="1"/>
</dbReference>
<proteinExistence type="predicted"/>
<dbReference type="Proteomes" id="UP000034246">
    <property type="component" value="Unassembled WGS sequence"/>
</dbReference>
<dbReference type="SUPFAM" id="SSF53448">
    <property type="entry name" value="Nucleotide-diphospho-sugar transferases"/>
    <property type="match status" value="1"/>
</dbReference>
<gene>
    <name evidence="2" type="ORF">UT39_C0013G0024</name>
</gene>
<dbReference type="CDD" id="cd00761">
    <property type="entry name" value="Glyco_tranf_GTA_type"/>
    <property type="match status" value="1"/>
</dbReference>
<comment type="caution">
    <text evidence="2">The sequence shown here is derived from an EMBL/GenBank/DDBJ whole genome shotgun (WGS) entry which is preliminary data.</text>
</comment>
<evidence type="ECO:0000313" key="2">
    <source>
        <dbReference type="EMBL" id="KKR10961.1"/>
    </source>
</evidence>